<dbReference type="Proteomes" id="UP000527355">
    <property type="component" value="Unassembled WGS sequence"/>
</dbReference>
<dbReference type="AlphaFoldDB" id="A0A7J7R1T5"/>
<feature type="region of interest" description="Disordered" evidence="1">
    <location>
        <begin position="1"/>
        <end position="29"/>
    </location>
</feature>
<organism evidence="2 3">
    <name type="scientific">Myotis myotis</name>
    <name type="common">Greater mouse-eared bat</name>
    <name type="synonym">Vespertilio myotis</name>
    <dbReference type="NCBI Taxonomy" id="51298"/>
    <lineage>
        <taxon>Eukaryota</taxon>
        <taxon>Metazoa</taxon>
        <taxon>Chordata</taxon>
        <taxon>Craniata</taxon>
        <taxon>Vertebrata</taxon>
        <taxon>Euteleostomi</taxon>
        <taxon>Mammalia</taxon>
        <taxon>Eutheria</taxon>
        <taxon>Laurasiatheria</taxon>
        <taxon>Chiroptera</taxon>
        <taxon>Yangochiroptera</taxon>
        <taxon>Vespertilionidae</taxon>
        <taxon>Myotis</taxon>
    </lineage>
</organism>
<name>A0A7J7R1T5_MYOMY</name>
<gene>
    <name evidence="2" type="ORF">mMyoMyo1_011212</name>
</gene>
<proteinExistence type="predicted"/>
<accession>A0A7J7R1T5</accession>
<dbReference type="EMBL" id="JABWUV010000041">
    <property type="protein sequence ID" value="KAF6269947.1"/>
    <property type="molecule type" value="Genomic_DNA"/>
</dbReference>
<protein>
    <submittedName>
        <fullName evidence="2">Uncharacterized protein</fullName>
    </submittedName>
</protein>
<evidence type="ECO:0000313" key="2">
    <source>
        <dbReference type="EMBL" id="KAF6269947.1"/>
    </source>
</evidence>
<reference evidence="2 3" key="1">
    <citation type="journal article" date="2020" name="Nature">
        <title>Six reference-quality genomes reveal evolution of bat adaptations.</title>
        <authorList>
            <person name="Jebb D."/>
            <person name="Huang Z."/>
            <person name="Pippel M."/>
            <person name="Hughes G.M."/>
            <person name="Lavrichenko K."/>
            <person name="Devanna P."/>
            <person name="Winkler S."/>
            <person name="Jermiin L.S."/>
            <person name="Skirmuntt E.C."/>
            <person name="Katzourakis A."/>
            <person name="Burkitt-Gray L."/>
            <person name="Ray D.A."/>
            <person name="Sullivan K.A.M."/>
            <person name="Roscito J.G."/>
            <person name="Kirilenko B.M."/>
            <person name="Davalos L.M."/>
            <person name="Corthals A.P."/>
            <person name="Power M.L."/>
            <person name="Jones G."/>
            <person name="Ransome R.D."/>
            <person name="Dechmann D.K.N."/>
            <person name="Locatelli A.G."/>
            <person name="Puechmaille S.J."/>
            <person name="Fedrigo O."/>
            <person name="Jarvis E.D."/>
            <person name="Hiller M."/>
            <person name="Vernes S.C."/>
            <person name="Myers E.W."/>
            <person name="Teeling E.C."/>
        </authorList>
    </citation>
    <scope>NUCLEOTIDE SEQUENCE [LARGE SCALE GENOMIC DNA]</scope>
    <source>
        <strain evidence="2">MMyoMyo1</strain>
        <tissue evidence="2">Flight muscle</tissue>
    </source>
</reference>
<evidence type="ECO:0000313" key="3">
    <source>
        <dbReference type="Proteomes" id="UP000527355"/>
    </source>
</evidence>
<evidence type="ECO:0000256" key="1">
    <source>
        <dbReference type="SAM" id="MobiDB-lite"/>
    </source>
</evidence>
<keyword evidence="3" id="KW-1185">Reference proteome</keyword>
<sequence>MRQSESSSTAGFRDPTRTQSSMETASLGWGVQRAGEGVVPRLQAHTVPSERLAAEGPDPTGKVRLVTFCTSFGRPPSWLPGFTSKSTARALARAGLAGHPLLHQEVASLIPVKGTCPGCGLDPQEGAYRRQPIGVTMLSN</sequence>
<feature type="compositionally biased region" description="Polar residues" evidence="1">
    <location>
        <begin position="1"/>
        <end position="10"/>
    </location>
</feature>
<comment type="caution">
    <text evidence="2">The sequence shown here is derived from an EMBL/GenBank/DDBJ whole genome shotgun (WGS) entry which is preliminary data.</text>
</comment>